<dbReference type="EMBL" id="JABANO010014258">
    <property type="protein sequence ID" value="KAF4738882.1"/>
    <property type="molecule type" value="Genomic_DNA"/>
</dbReference>
<dbReference type="Proteomes" id="UP000553632">
    <property type="component" value="Unassembled WGS sequence"/>
</dbReference>
<comment type="caution">
    <text evidence="2">The sequence shown here is derived from an EMBL/GenBank/DDBJ whole genome shotgun (WGS) entry which is preliminary data.</text>
</comment>
<name>A0A7J6T2A7_PEROL</name>
<gene>
    <name evidence="2" type="ORF">FOZ63_014314</name>
</gene>
<accession>A0A7J6T2A7</accession>
<evidence type="ECO:0000313" key="3">
    <source>
        <dbReference type="Proteomes" id="UP000553632"/>
    </source>
</evidence>
<proteinExistence type="predicted"/>
<feature type="chain" id="PRO_5029896303" evidence="1">
    <location>
        <begin position="20"/>
        <end position="195"/>
    </location>
</feature>
<evidence type="ECO:0000256" key="1">
    <source>
        <dbReference type="SAM" id="SignalP"/>
    </source>
</evidence>
<protein>
    <submittedName>
        <fullName evidence="2">Uncharacterized protein</fullName>
    </submittedName>
</protein>
<keyword evidence="3" id="KW-1185">Reference proteome</keyword>
<feature type="non-terminal residue" evidence="2">
    <location>
        <position position="195"/>
    </location>
</feature>
<organism evidence="2 3">
    <name type="scientific">Perkinsus olseni</name>
    <name type="common">Perkinsus atlanticus</name>
    <dbReference type="NCBI Taxonomy" id="32597"/>
    <lineage>
        <taxon>Eukaryota</taxon>
        <taxon>Sar</taxon>
        <taxon>Alveolata</taxon>
        <taxon>Perkinsozoa</taxon>
        <taxon>Perkinsea</taxon>
        <taxon>Perkinsida</taxon>
        <taxon>Perkinsidae</taxon>
        <taxon>Perkinsus</taxon>
    </lineage>
</organism>
<reference evidence="2 3" key="1">
    <citation type="submission" date="2020-04" db="EMBL/GenBank/DDBJ databases">
        <title>Perkinsus olseni comparative genomics.</title>
        <authorList>
            <person name="Bogema D.R."/>
        </authorList>
    </citation>
    <scope>NUCLEOTIDE SEQUENCE [LARGE SCALE GENOMIC DNA]</scope>
    <source>
        <strain evidence="2 3">ATCC PRA-207</strain>
    </source>
</reference>
<feature type="signal peptide" evidence="1">
    <location>
        <begin position="1"/>
        <end position="19"/>
    </location>
</feature>
<dbReference type="AlphaFoldDB" id="A0A7J6T2A7"/>
<keyword evidence="1" id="KW-0732">Signal</keyword>
<sequence length="195" mass="21824">MRTISCVLLLDSLIQSTAGSSLGRLSNSAAPSRPRSRMSRYTPLTAGEERDIDISVVKVAQTGDTRGVRNISVCQATYGSSSIAFSVDKWTKEVSTTEFQCNNYNWLHDMFDGGLQMIAIDGIYYDVVHDKEHIRGPLAKILLDRFRGGPVTEDSCRKMVSDMRALASQQRNTSLFDHLCSFYYLLTEQLLLDPQ</sequence>
<evidence type="ECO:0000313" key="2">
    <source>
        <dbReference type="EMBL" id="KAF4738882.1"/>
    </source>
</evidence>